<feature type="transmembrane region" description="Helical" evidence="6">
    <location>
        <begin position="495"/>
        <end position="515"/>
    </location>
</feature>
<evidence type="ECO:0000256" key="1">
    <source>
        <dbReference type="ARBA" id="ARBA00004651"/>
    </source>
</evidence>
<sequence length="527" mass="57992">MKKKLLTGAFWLSMSNIICKVLGIVYLIPWLIFMGNTRDQQTAQALYNVAYLPYALFLSLGTAGFPSGIAKKIAELNAKGNTDRIRELFQSGLAVMEMIGILSALLMFIFAPVLSSISPIVNHAAGTTAIRSLCFSLLIIPMLSAIRGYFQGLSLSVPFGISQVIEQLVRVIVILMGTYLVRVHFNGSILSAVVLSTFASSVGGIFAIAYLLWAGKKKDMFRLKYFTFSPIKSLKKSKKLAIDIIKESLPFVYVGSAISILQLIDQVSLRPLFSLLFPQISLGELQTLYTLASTNPNKLAPILLAIISSITISSLPLLSMIKAKFDLLTSVSDILRLTITFLVPSTIGMVLLCVPLNTLFFGFDFAGSMYLAVTIISTSFLGIFTVLLAVLQALSFHKKAIHFTSQIILLKLLLQIPCIYLVKGFGLAIATTLSTVFATIIAYRFIVKQLDIHPISYNCNYYLKLFQSTLVMILISVLAFNFLSNMINFENRFQSIILIAVIGCVGALAFIAMLFGKKLRTKIRALL</sequence>
<accession>A0ABU3EY33</accession>
<dbReference type="Pfam" id="PF01943">
    <property type="entry name" value="Polysacc_synt"/>
    <property type="match status" value="1"/>
</dbReference>
<proteinExistence type="predicted"/>
<dbReference type="PANTHER" id="PTHR30250">
    <property type="entry name" value="PST FAMILY PREDICTED COLANIC ACID TRANSPORTER"/>
    <property type="match status" value="1"/>
</dbReference>
<protein>
    <submittedName>
        <fullName evidence="7">Oligosaccharide flippase family protein</fullName>
    </submittedName>
</protein>
<feature type="transmembrane region" description="Helical" evidence="6">
    <location>
        <begin position="339"/>
        <end position="363"/>
    </location>
</feature>
<dbReference type="RefSeq" id="WP_311820955.1">
    <property type="nucleotide sequence ID" value="NZ_JARPYF010000001.1"/>
</dbReference>
<evidence type="ECO:0000256" key="3">
    <source>
        <dbReference type="ARBA" id="ARBA00022692"/>
    </source>
</evidence>
<keyword evidence="3 6" id="KW-0812">Transmembrane</keyword>
<evidence type="ECO:0000313" key="7">
    <source>
        <dbReference type="EMBL" id="MDT2598861.1"/>
    </source>
</evidence>
<feature type="transmembrane region" description="Helical" evidence="6">
    <location>
        <begin position="9"/>
        <end position="31"/>
    </location>
</feature>
<dbReference type="EMBL" id="JARPYI010000001">
    <property type="protein sequence ID" value="MDT2598861.1"/>
    <property type="molecule type" value="Genomic_DNA"/>
</dbReference>
<feature type="transmembrane region" description="Helical" evidence="6">
    <location>
        <begin position="120"/>
        <end position="143"/>
    </location>
</feature>
<feature type="transmembrane region" description="Helical" evidence="6">
    <location>
        <begin position="459"/>
        <end position="483"/>
    </location>
</feature>
<evidence type="ECO:0000256" key="5">
    <source>
        <dbReference type="ARBA" id="ARBA00023136"/>
    </source>
</evidence>
<evidence type="ECO:0000256" key="2">
    <source>
        <dbReference type="ARBA" id="ARBA00022475"/>
    </source>
</evidence>
<keyword evidence="8" id="KW-1185">Reference proteome</keyword>
<evidence type="ECO:0000256" key="6">
    <source>
        <dbReference type="SAM" id="Phobius"/>
    </source>
</evidence>
<dbReference type="InterPro" id="IPR050833">
    <property type="entry name" value="Poly_Biosynth_Transport"/>
</dbReference>
<feature type="transmembrane region" description="Helical" evidence="6">
    <location>
        <begin position="428"/>
        <end position="447"/>
    </location>
</feature>
<dbReference type="PANTHER" id="PTHR30250:SF21">
    <property type="entry name" value="LIPID II FLIPPASE MURJ"/>
    <property type="match status" value="1"/>
</dbReference>
<feature type="transmembrane region" description="Helical" evidence="6">
    <location>
        <begin position="91"/>
        <end position="114"/>
    </location>
</feature>
<feature type="transmembrane region" description="Helical" evidence="6">
    <location>
        <begin position="164"/>
        <end position="183"/>
    </location>
</feature>
<gene>
    <name evidence="7" type="ORF">P7D85_03690</name>
</gene>
<evidence type="ECO:0000313" key="8">
    <source>
        <dbReference type="Proteomes" id="UP001252875"/>
    </source>
</evidence>
<feature type="transmembrane region" description="Helical" evidence="6">
    <location>
        <begin position="51"/>
        <end position="70"/>
    </location>
</feature>
<feature type="transmembrane region" description="Helical" evidence="6">
    <location>
        <begin position="369"/>
        <end position="391"/>
    </location>
</feature>
<organism evidence="7 8">
    <name type="scientific">Enterococcus hulanensis</name>
    <dbReference type="NCBI Taxonomy" id="2559929"/>
    <lineage>
        <taxon>Bacteria</taxon>
        <taxon>Bacillati</taxon>
        <taxon>Bacillota</taxon>
        <taxon>Bacilli</taxon>
        <taxon>Lactobacillales</taxon>
        <taxon>Enterococcaceae</taxon>
        <taxon>Enterococcus</taxon>
    </lineage>
</organism>
<keyword evidence="5 6" id="KW-0472">Membrane</keyword>
<keyword evidence="4 6" id="KW-1133">Transmembrane helix</keyword>
<feature type="transmembrane region" description="Helical" evidence="6">
    <location>
        <begin position="299"/>
        <end position="318"/>
    </location>
</feature>
<keyword evidence="2" id="KW-1003">Cell membrane</keyword>
<reference evidence="7 8" key="1">
    <citation type="submission" date="2023-03" db="EMBL/GenBank/DDBJ databases">
        <authorList>
            <person name="Shen W."/>
            <person name="Cai J."/>
        </authorList>
    </citation>
    <scope>NUCLEOTIDE SEQUENCE [LARGE SCALE GENOMIC DNA]</scope>
    <source>
        <strain evidence="7 8">D6-4</strain>
    </source>
</reference>
<dbReference type="Proteomes" id="UP001252875">
    <property type="component" value="Unassembled WGS sequence"/>
</dbReference>
<comment type="caution">
    <text evidence="7">The sequence shown here is derived from an EMBL/GenBank/DDBJ whole genome shotgun (WGS) entry which is preliminary data.</text>
</comment>
<feature type="transmembrane region" description="Helical" evidence="6">
    <location>
        <begin position="189"/>
        <end position="213"/>
    </location>
</feature>
<evidence type="ECO:0000256" key="4">
    <source>
        <dbReference type="ARBA" id="ARBA00022989"/>
    </source>
</evidence>
<dbReference type="InterPro" id="IPR002797">
    <property type="entry name" value="Polysacc_synth"/>
</dbReference>
<comment type="subcellular location">
    <subcellularLocation>
        <location evidence="1">Cell membrane</location>
        <topology evidence="1">Multi-pass membrane protein</topology>
    </subcellularLocation>
</comment>
<name>A0ABU3EY33_9ENTE</name>